<evidence type="ECO:0000313" key="6">
    <source>
        <dbReference type="Proteomes" id="UP000198717"/>
    </source>
</evidence>
<dbReference type="AlphaFoldDB" id="A0A511HB01"/>
<feature type="transmembrane region" description="Helical" evidence="2">
    <location>
        <begin position="300"/>
        <end position="321"/>
    </location>
</feature>
<proteinExistence type="inferred from homology"/>
<feature type="domain" description="Threonine/serine exporter-like N-terminal" evidence="3">
    <location>
        <begin position="18"/>
        <end position="257"/>
    </location>
</feature>
<comment type="similarity">
    <text evidence="1">Belongs to the ThrE exporter (TC 2.A.79) family.</text>
</comment>
<evidence type="ECO:0000313" key="5">
    <source>
        <dbReference type="EMBL" id="SDD76115.1"/>
    </source>
</evidence>
<evidence type="ECO:0000313" key="4">
    <source>
        <dbReference type="EMBL" id="GEL70594.1"/>
    </source>
</evidence>
<evidence type="ECO:0000259" key="3">
    <source>
        <dbReference type="Pfam" id="PF06738"/>
    </source>
</evidence>
<dbReference type="InterPro" id="IPR010619">
    <property type="entry name" value="ThrE-like_N"/>
</dbReference>
<dbReference type="EMBL" id="BJVY01000010">
    <property type="protein sequence ID" value="GEL70594.1"/>
    <property type="molecule type" value="Genomic_DNA"/>
</dbReference>
<feature type="transmembrane region" description="Helical" evidence="2">
    <location>
        <begin position="147"/>
        <end position="166"/>
    </location>
</feature>
<dbReference type="Proteomes" id="UP000321224">
    <property type="component" value="Unassembled WGS sequence"/>
</dbReference>
<keyword evidence="6" id="KW-1185">Reference proteome</keyword>
<feature type="transmembrane region" description="Helical" evidence="2">
    <location>
        <begin position="273"/>
        <end position="293"/>
    </location>
</feature>
<dbReference type="PANTHER" id="PTHR31082">
    <property type="entry name" value="PHEROMONE-REGULATED MEMBRANE PROTEIN 10"/>
    <property type="match status" value="1"/>
</dbReference>
<dbReference type="Pfam" id="PF06738">
    <property type="entry name" value="ThrE"/>
    <property type="match status" value="1"/>
</dbReference>
<feature type="transmembrane region" description="Helical" evidence="2">
    <location>
        <begin position="202"/>
        <end position="225"/>
    </location>
</feature>
<evidence type="ECO:0000256" key="1">
    <source>
        <dbReference type="ARBA" id="ARBA00034125"/>
    </source>
</evidence>
<name>A0A511HB01_9BACT</name>
<feature type="transmembrane region" description="Helical" evidence="2">
    <location>
        <begin position="237"/>
        <end position="261"/>
    </location>
</feature>
<dbReference type="InterPro" id="IPR051361">
    <property type="entry name" value="ThrE/Ser_Exporter"/>
</dbReference>
<reference evidence="5 6" key="1">
    <citation type="submission" date="2016-10" db="EMBL/GenBank/DDBJ databases">
        <authorList>
            <person name="Varghese N."/>
            <person name="Submissions S."/>
        </authorList>
    </citation>
    <scope>NUCLEOTIDE SEQUENCE [LARGE SCALE GENOMIC DNA]</scope>
    <source>
        <strain evidence="5 6">DSM 2260</strain>
    </source>
</reference>
<comment type="caution">
    <text evidence="4">The sequence shown here is derived from an EMBL/GenBank/DDBJ whole genome shotgun (WGS) entry which is preliminary data.</text>
</comment>
<dbReference type="Proteomes" id="UP000198717">
    <property type="component" value="Unassembled WGS sequence"/>
</dbReference>
<feature type="transmembrane region" description="Helical" evidence="2">
    <location>
        <begin position="178"/>
        <end position="196"/>
    </location>
</feature>
<sequence>MKREHGLGTGGDEEAASRFLLDLARALHLAYQPSLLVEARVRRAARAWGLSTEVFTVQSLAMTQVVAPRRSPADFARLPFNPHWNLGRAARLLQLTDDIAAGGVDLPEARARLDRIVAERSPYSKWLVLLAYGVYGAAVAARVGGAWWEMFAALLVGAIAGVIHFGTLRSQRVDLQKSFLAAFLGTLVAFGLRFVLPPFDVVQALFGGAVLLVPAMVVTLGSLELASESVEAGMTRLVYGLLRFLMIGVGIVAATTLWGFLWPIPEYSDVHVLSPWVTFLLLAVGGVALAVCMAGRRRDLVGIVGGVLLAYGTQAGMKAVLGEQGSPMVAAFVLGVAGLLYGRGGQRMPMTVIMPGLLQLAPGFMGTQAIIALLGMGRPGADDARPFDVLMVALQLVLGLVFATLVVPPRIPVNGDDTAPSRSGST</sequence>
<protein>
    <submittedName>
        <fullName evidence="5">Uncharacterized membrane protein YjjP, DUF1212 family</fullName>
    </submittedName>
</protein>
<organism evidence="4 7">
    <name type="scientific">Myxococcus virescens</name>
    <dbReference type="NCBI Taxonomy" id="83456"/>
    <lineage>
        <taxon>Bacteria</taxon>
        <taxon>Pseudomonadati</taxon>
        <taxon>Myxococcota</taxon>
        <taxon>Myxococcia</taxon>
        <taxon>Myxococcales</taxon>
        <taxon>Cystobacterineae</taxon>
        <taxon>Myxococcaceae</taxon>
        <taxon>Myxococcus</taxon>
    </lineage>
</organism>
<dbReference type="RefSeq" id="WP_090488337.1">
    <property type="nucleotide sequence ID" value="NZ_BJVY01000010.1"/>
</dbReference>
<reference evidence="4 7" key="2">
    <citation type="submission" date="2019-07" db="EMBL/GenBank/DDBJ databases">
        <title>Whole genome shotgun sequence of Myxococcus virescens NBRC 100334.</title>
        <authorList>
            <person name="Hosoyama A."/>
            <person name="Uohara A."/>
            <person name="Ohji S."/>
            <person name="Ichikawa N."/>
        </authorList>
    </citation>
    <scope>NUCLEOTIDE SEQUENCE [LARGE SCALE GENOMIC DNA]</scope>
    <source>
        <strain evidence="4 7">NBRC 100334</strain>
    </source>
</reference>
<feature type="transmembrane region" description="Helical" evidence="2">
    <location>
        <begin position="356"/>
        <end position="377"/>
    </location>
</feature>
<evidence type="ECO:0000256" key="2">
    <source>
        <dbReference type="SAM" id="Phobius"/>
    </source>
</evidence>
<keyword evidence="2" id="KW-1133">Transmembrane helix</keyword>
<feature type="transmembrane region" description="Helical" evidence="2">
    <location>
        <begin position="123"/>
        <end position="141"/>
    </location>
</feature>
<feature type="transmembrane region" description="Helical" evidence="2">
    <location>
        <begin position="389"/>
        <end position="407"/>
    </location>
</feature>
<dbReference type="PANTHER" id="PTHR31082:SF4">
    <property type="entry name" value="PHEROMONE-REGULATED MEMBRANE PROTEIN 10"/>
    <property type="match status" value="1"/>
</dbReference>
<evidence type="ECO:0000313" key="7">
    <source>
        <dbReference type="Proteomes" id="UP000321224"/>
    </source>
</evidence>
<accession>A0A511HB01</accession>
<dbReference type="EMBL" id="FNAJ01000002">
    <property type="protein sequence ID" value="SDD76115.1"/>
    <property type="molecule type" value="Genomic_DNA"/>
</dbReference>
<feature type="transmembrane region" description="Helical" evidence="2">
    <location>
        <begin position="327"/>
        <end position="344"/>
    </location>
</feature>
<gene>
    <name evidence="4" type="ORF">MVI01_23780</name>
    <name evidence="5" type="ORF">SAMN04488504_102582</name>
</gene>
<keyword evidence="2" id="KW-0472">Membrane</keyword>
<dbReference type="GO" id="GO:0022857">
    <property type="term" value="F:transmembrane transporter activity"/>
    <property type="evidence" value="ECO:0007669"/>
    <property type="project" value="InterPro"/>
</dbReference>
<keyword evidence="2" id="KW-0812">Transmembrane</keyword>